<evidence type="ECO:0000313" key="2">
    <source>
        <dbReference type="EMBL" id="QIN77840.1"/>
    </source>
</evidence>
<dbReference type="InterPro" id="IPR007391">
    <property type="entry name" value="Vancomycin_resist_VanW"/>
</dbReference>
<evidence type="ECO:0000259" key="1">
    <source>
        <dbReference type="Pfam" id="PF12229"/>
    </source>
</evidence>
<dbReference type="Pfam" id="PF12229">
    <property type="entry name" value="PG_binding_4"/>
    <property type="match status" value="2"/>
</dbReference>
<dbReference type="PANTHER" id="PTHR35788">
    <property type="entry name" value="EXPORTED PROTEIN-RELATED"/>
    <property type="match status" value="1"/>
</dbReference>
<keyword evidence="3" id="KW-1185">Reference proteome</keyword>
<dbReference type="KEGG" id="rmar:GBA65_04120"/>
<gene>
    <name evidence="2" type="ORF">GBA65_04120</name>
</gene>
<dbReference type="RefSeq" id="WP_166395518.1">
    <property type="nucleotide sequence ID" value="NZ_CP045121.1"/>
</dbReference>
<dbReference type="PANTHER" id="PTHR35788:SF1">
    <property type="entry name" value="EXPORTED PROTEIN"/>
    <property type="match status" value="1"/>
</dbReference>
<dbReference type="Proteomes" id="UP000502706">
    <property type="component" value="Chromosome"/>
</dbReference>
<name>A0A6G8PTT5_9ACTN</name>
<dbReference type="InterPro" id="IPR052913">
    <property type="entry name" value="Glycopeptide_resist_protein"/>
</dbReference>
<feature type="domain" description="YoaR-like putative peptidoglycan binding" evidence="1">
    <location>
        <begin position="239"/>
        <end position="306"/>
    </location>
</feature>
<sequence>MALLCAVLAGAVALDYWSNSGRIYNGVSVAGVDVGGRTAGEAEAMVEERIAENGDRIRLNGPGDLALSAPELGVSYDVPATVDRAYEVGRGGNVFERLTSRLQAAYGSAEIPPEVTYDPERVDASAEAVAQRVDQQPREATVAVEGTEVVVEESQEGYGLDVPATAQNVRAAVEGASGEAEMVAGTIEPTIGTPAAEAAAETAREVMSGDVSLTAGEEAWTLTPAEIGGALDFAPEGAEISVTLDRESLREAASEPVEALTVEPREAGYELNGDQIVVTESQTGRAVDEETLFADLEAGLFEGRREYEVPVVTDEPELTTARAEELKPTELLSRYRTDYSIVEDDGQRKENLEIASNAVNGRFVAPGETFSMNENISGLDYNATKVIIDGKETKADGGGLCQVTSTLYMAVNYAGLDVTERHPHISQLPYIRPGLDATVWFGDENGVPLDMKFENTSDGYVLIREYVADDGFIYAEVYGKPSDTQVEMSSRPTYMEADRSKWNTYQKVTKDGEVIYDGLLHKDTYDPLVDEKGKTIPPPDVYVPPVKQ</sequence>
<accession>A0A6G8PTT5</accession>
<organism evidence="2 3">
    <name type="scientific">Rubrobacter marinus</name>
    <dbReference type="NCBI Taxonomy" id="2653852"/>
    <lineage>
        <taxon>Bacteria</taxon>
        <taxon>Bacillati</taxon>
        <taxon>Actinomycetota</taxon>
        <taxon>Rubrobacteria</taxon>
        <taxon>Rubrobacterales</taxon>
        <taxon>Rubrobacteraceae</taxon>
        <taxon>Rubrobacter</taxon>
    </lineage>
</organism>
<dbReference type="AlphaFoldDB" id="A0A6G8PTT5"/>
<dbReference type="Pfam" id="PF04294">
    <property type="entry name" value="VanW"/>
    <property type="match status" value="1"/>
</dbReference>
<proteinExistence type="predicted"/>
<feature type="domain" description="YoaR-like putative peptidoglycan binding" evidence="1">
    <location>
        <begin position="67"/>
        <end position="177"/>
    </location>
</feature>
<evidence type="ECO:0000313" key="3">
    <source>
        <dbReference type="Proteomes" id="UP000502706"/>
    </source>
</evidence>
<dbReference type="EMBL" id="CP045121">
    <property type="protein sequence ID" value="QIN77840.1"/>
    <property type="molecule type" value="Genomic_DNA"/>
</dbReference>
<dbReference type="InterPro" id="IPR022029">
    <property type="entry name" value="YoaR-like_PG-bd"/>
</dbReference>
<protein>
    <recommendedName>
        <fullName evidence="1">YoaR-like putative peptidoglycan binding domain-containing protein</fullName>
    </recommendedName>
</protein>
<reference evidence="2 3" key="1">
    <citation type="submission" date="2019-10" db="EMBL/GenBank/DDBJ databases">
        <title>Rubrobacter sp nov SCSIO 52915 isolated from a deep-sea sediment in the South China Sea.</title>
        <authorList>
            <person name="Chen R.W."/>
        </authorList>
    </citation>
    <scope>NUCLEOTIDE SEQUENCE [LARGE SCALE GENOMIC DNA]</scope>
    <source>
        <strain evidence="2 3">SCSIO 52915</strain>
    </source>
</reference>